<evidence type="ECO:0000256" key="5">
    <source>
        <dbReference type="ARBA" id="ARBA00022692"/>
    </source>
</evidence>
<evidence type="ECO:0000256" key="2">
    <source>
        <dbReference type="ARBA" id="ARBA00007613"/>
    </source>
</evidence>
<keyword evidence="9" id="KW-0732">Signal</keyword>
<proteinExistence type="inferred from homology"/>
<dbReference type="PANTHER" id="PTHR30026:SF20">
    <property type="entry name" value="OUTER MEMBRANE PROTEIN TOLC"/>
    <property type="match status" value="1"/>
</dbReference>
<reference evidence="10" key="1">
    <citation type="submission" date="2006-03" db="EMBL/GenBank/DDBJ databases">
        <authorList>
            <person name="Bowman J."/>
            <person name="Ferriera S."/>
            <person name="Johnson J."/>
            <person name="Kravitz S."/>
            <person name="Halpern A."/>
            <person name="Remington K."/>
            <person name="Beeson K."/>
            <person name="Tran B."/>
            <person name="Rogers Y.-H."/>
            <person name="Friedman R."/>
            <person name="Venter J.C."/>
        </authorList>
    </citation>
    <scope>NUCLEOTIDE SEQUENCE [LARGE SCALE GENOMIC DNA]</scope>
    <source>
        <strain evidence="10">ATCC 700755</strain>
    </source>
</reference>
<dbReference type="InterPro" id="IPR051906">
    <property type="entry name" value="TolC-like"/>
</dbReference>
<evidence type="ECO:0000313" key="10">
    <source>
        <dbReference type="EMBL" id="AFU68637.1"/>
    </source>
</evidence>
<dbReference type="OrthoDB" id="9811587at2"/>
<keyword evidence="5" id="KW-0812">Transmembrane</keyword>
<evidence type="ECO:0000256" key="1">
    <source>
        <dbReference type="ARBA" id="ARBA00004442"/>
    </source>
</evidence>
<dbReference type="Pfam" id="PF02321">
    <property type="entry name" value="OEP"/>
    <property type="match status" value="2"/>
</dbReference>
<name>K4IDI1_PSYTT</name>
<dbReference type="Proteomes" id="UP000008514">
    <property type="component" value="Chromosome"/>
</dbReference>
<dbReference type="EMBL" id="CP003879">
    <property type="protein sequence ID" value="AFU68637.1"/>
    <property type="molecule type" value="Genomic_DNA"/>
</dbReference>
<evidence type="ECO:0000256" key="9">
    <source>
        <dbReference type="SAM" id="SignalP"/>
    </source>
</evidence>
<dbReference type="GO" id="GO:0009279">
    <property type="term" value="C:cell outer membrane"/>
    <property type="evidence" value="ECO:0007669"/>
    <property type="project" value="UniProtKB-SubCell"/>
</dbReference>
<evidence type="ECO:0000256" key="6">
    <source>
        <dbReference type="ARBA" id="ARBA00023136"/>
    </source>
</evidence>
<comment type="similarity">
    <text evidence="2">Belongs to the outer membrane factor (OMF) (TC 1.B.17) family.</text>
</comment>
<protein>
    <submittedName>
        <fullName evidence="10">Outer membrane efflux protein TolC</fullName>
    </submittedName>
</protein>
<keyword evidence="4" id="KW-1134">Transmembrane beta strand</keyword>
<reference evidence="10" key="2">
    <citation type="submission" date="2012-09" db="EMBL/GenBank/DDBJ databases">
        <title>The complete sequence of Psychroflexus torquis an extreme psychrophile from sea-ice that is stimulated by light.</title>
        <authorList>
            <person name="Feng S."/>
            <person name="Powell S.M."/>
            <person name="Bowman J.P."/>
        </authorList>
    </citation>
    <scope>NUCLEOTIDE SEQUENCE [LARGE SCALE GENOMIC DNA]</scope>
    <source>
        <strain evidence="10">ATCC 700755</strain>
    </source>
</reference>
<keyword evidence="8" id="KW-0175">Coiled coil</keyword>
<evidence type="ECO:0000256" key="7">
    <source>
        <dbReference type="ARBA" id="ARBA00023237"/>
    </source>
</evidence>
<dbReference type="Gene3D" id="1.20.1600.10">
    <property type="entry name" value="Outer membrane efflux proteins (OEP)"/>
    <property type="match status" value="1"/>
</dbReference>
<keyword evidence="3" id="KW-0813">Transport</keyword>
<dbReference type="GO" id="GO:0015288">
    <property type="term" value="F:porin activity"/>
    <property type="evidence" value="ECO:0007669"/>
    <property type="project" value="TreeGrafter"/>
</dbReference>
<evidence type="ECO:0000256" key="3">
    <source>
        <dbReference type="ARBA" id="ARBA00022448"/>
    </source>
</evidence>
<dbReference type="PANTHER" id="PTHR30026">
    <property type="entry name" value="OUTER MEMBRANE PROTEIN TOLC"/>
    <property type="match status" value="1"/>
</dbReference>
<keyword evidence="6" id="KW-0472">Membrane</keyword>
<dbReference type="PROSITE" id="PS51257">
    <property type="entry name" value="PROKAR_LIPOPROTEIN"/>
    <property type="match status" value="1"/>
</dbReference>
<dbReference type="HOGENOM" id="CLU_012817_11_2_10"/>
<evidence type="ECO:0000256" key="8">
    <source>
        <dbReference type="SAM" id="Coils"/>
    </source>
</evidence>
<dbReference type="GO" id="GO:0015562">
    <property type="term" value="F:efflux transmembrane transporter activity"/>
    <property type="evidence" value="ECO:0007669"/>
    <property type="project" value="InterPro"/>
</dbReference>
<feature type="signal peptide" evidence="9">
    <location>
        <begin position="1"/>
        <end position="23"/>
    </location>
</feature>
<organism evidence="10 11">
    <name type="scientific">Psychroflexus torquis (strain ATCC 700755 / CIP 106069 / ACAM 623)</name>
    <dbReference type="NCBI Taxonomy" id="313595"/>
    <lineage>
        <taxon>Bacteria</taxon>
        <taxon>Pseudomonadati</taxon>
        <taxon>Bacteroidota</taxon>
        <taxon>Flavobacteriia</taxon>
        <taxon>Flavobacteriales</taxon>
        <taxon>Flavobacteriaceae</taxon>
        <taxon>Psychroflexus</taxon>
    </lineage>
</organism>
<dbReference type="eggNOG" id="COG1538">
    <property type="taxonomic scope" value="Bacteria"/>
</dbReference>
<comment type="subcellular location">
    <subcellularLocation>
        <location evidence="1">Cell outer membrane</location>
    </subcellularLocation>
</comment>
<keyword evidence="7" id="KW-0998">Cell outer membrane</keyword>
<evidence type="ECO:0000313" key="11">
    <source>
        <dbReference type="Proteomes" id="UP000008514"/>
    </source>
</evidence>
<dbReference type="InterPro" id="IPR003423">
    <property type="entry name" value="OMP_efflux"/>
</dbReference>
<sequence>MKMKFTLSILSVILLGCFSGLNAQNDIPARWTLEACVKYAMDNNISIKQSMLDLETADISRSEAIGNYLPSLNGNSNNTWNSGLTQNITTGVLESQVTRNFSVNATSGITIFDGLRNLRVFQRAKLEQLASQYSLQLMKDDIALFVANAYLQILVNKQQLEVLIEQNNVTQEQIEQTRKTVEIGTAPQGDLLEIKATNADEEQQIVVAENNLRISKISLAQTLLIKNYQNFDIADEEYNVPITDIMSKTPEEIIAKSREERYEVKVAEQNVDLAVKDVQIARSQLYPSLSGFVNYNTRETDRDRTVQGGLDPNSPTRQIGILESTGGAVVVPNFQFQTIGPRNFIDQLWRNDGLTYGVQLDIPVFNGFATRNSIKRAEVNTRRAEFQLEQAELDLESNVYQAYVDAQGSAKAYEAALKAVESQELAFEYAQQRFEVGVSNAFELSQSKFRLTNAENRLINSKYDYIFNLKVLELFFGIRIINY</sequence>
<dbReference type="AlphaFoldDB" id="K4IDI1"/>
<keyword evidence="11" id="KW-1185">Reference proteome</keyword>
<feature type="coiled-coil region" evidence="8">
    <location>
        <begin position="160"/>
        <end position="211"/>
    </location>
</feature>
<evidence type="ECO:0000256" key="4">
    <source>
        <dbReference type="ARBA" id="ARBA00022452"/>
    </source>
</evidence>
<dbReference type="STRING" id="313595.P700755_001803"/>
<dbReference type="RefSeq" id="WP_015024230.1">
    <property type="nucleotide sequence ID" value="NC_018721.1"/>
</dbReference>
<feature type="chain" id="PRO_5003879302" evidence="9">
    <location>
        <begin position="24"/>
        <end position="483"/>
    </location>
</feature>
<gene>
    <name evidence="10" type="ordered locus">P700755_001803</name>
</gene>
<dbReference type="SUPFAM" id="SSF56954">
    <property type="entry name" value="Outer membrane efflux proteins (OEP)"/>
    <property type="match status" value="1"/>
</dbReference>
<dbReference type="GO" id="GO:1990281">
    <property type="term" value="C:efflux pump complex"/>
    <property type="evidence" value="ECO:0007669"/>
    <property type="project" value="TreeGrafter"/>
</dbReference>
<dbReference type="KEGG" id="ptq:P700755_001803"/>
<accession>K4IDI1</accession>